<evidence type="ECO:0000256" key="1">
    <source>
        <dbReference type="ARBA" id="ARBA00022614"/>
    </source>
</evidence>
<feature type="region of interest" description="Disordered" evidence="3">
    <location>
        <begin position="1"/>
        <end position="21"/>
    </location>
</feature>
<evidence type="ECO:0000256" key="2">
    <source>
        <dbReference type="ARBA" id="ARBA00022737"/>
    </source>
</evidence>
<keyword evidence="5" id="KW-1185">Reference proteome</keyword>
<comment type="caution">
    <text evidence="4">The sequence shown here is derived from an EMBL/GenBank/DDBJ whole genome shotgun (WGS) entry which is preliminary data.</text>
</comment>
<dbReference type="SMART" id="SM00369">
    <property type="entry name" value="LRR_TYP"/>
    <property type="match status" value="6"/>
</dbReference>
<dbReference type="Proteomes" id="UP000762676">
    <property type="component" value="Unassembled WGS sequence"/>
</dbReference>
<dbReference type="InterPro" id="IPR050216">
    <property type="entry name" value="LRR_domain-containing"/>
</dbReference>
<gene>
    <name evidence="4" type="ORF">ElyMa_000415900</name>
</gene>
<dbReference type="PROSITE" id="PS51450">
    <property type="entry name" value="LRR"/>
    <property type="match status" value="3"/>
</dbReference>
<dbReference type="FunFam" id="3.80.10.10:FF:000041">
    <property type="entry name" value="LRR receptor-like serine/threonine-protein kinase ERECTA"/>
    <property type="match status" value="1"/>
</dbReference>
<organism evidence="4 5">
    <name type="scientific">Elysia marginata</name>
    <dbReference type="NCBI Taxonomy" id="1093978"/>
    <lineage>
        <taxon>Eukaryota</taxon>
        <taxon>Metazoa</taxon>
        <taxon>Spiralia</taxon>
        <taxon>Lophotrochozoa</taxon>
        <taxon>Mollusca</taxon>
        <taxon>Gastropoda</taxon>
        <taxon>Heterobranchia</taxon>
        <taxon>Euthyneura</taxon>
        <taxon>Panpulmonata</taxon>
        <taxon>Sacoglossa</taxon>
        <taxon>Placobranchoidea</taxon>
        <taxon>Plakobranchidae</taxon>
        <taxon>Elysia</taxon>
    </lineage>
</organism>
<dbReference type="InterPro" id="IPR003591">
    <property type="entry name" value="Leu-rich_rpt_typical-subtyp"/>
</dbReference>
<proteinExistence type="predicted"/>
<dbReference type="PANTHER" id="PTHR48051">
    <property type="match status" value="1"/>
</dbReference>
<protein>
    <submittedName>
        <fullName evidence="4">Leucine-rich repeat-containing protein</fullName>
    </submittedName>
</protein>
<dbReference type="GO" id="GO:0005737">
    <property type="term" value="C:cytoplasm"/>
    <property type="evidence" value="ECO:0007669"/>
    <property type="project" value="TreeGrafter"/>
</dbReference>
<dbReference type="EMBL" id="BMAT01000827">
    <property type="protein sequence ID" value="GFR73898.1"/>
    <property type="molecule type" value="Genomic_DNA"/>
</dbReference>
<evidence type="ECO:0000313" key="5">
    <source>
        <dbReference type="Proteomes" id="UP000762676"/>
    </source>
</evidence>
<feature type="region of interest" description="Disordered" evidence="3">
    <location>
        <begin position="335"/>
        <end position="354"/>
    </location>
</feature>
<accession>A0AAV4FKF8</accession>
<evidence type="ECO:0000313" key="4">
    <source>
        <dbReference type="EMBL" id="GFR73898.1"/>
    </source>
</evidence>
<keyword evidence="2" id="KW-0677">Repeat</keyword>
<dbReference type="SMART" id="SM00364">
    <property type="entry name" value="LRR_BAC"/>
    <property type="match status" value="6"/>
</dbReference>
<dbReference type="SUPFAM" id="SSF52058">
    <property type="entry name" value="L domain-like"/>
    <property type="match status" value="1"/>
</dbReference>
<dbReference type="AlphaFoldDB" id="A0AAV4FKF8"/>
<dbReference type="InterPro" id="IPR032675">
    <property type="entry name" value="LRR_dom_sf"/>
</dbReference>
<dbReference type="InterPro" id="IPR001611">
    <property type="entry name" value="Leu-rich_rpt"/>
</dbReference>
<dbReference type="Pfam" id="PF13855">
    <property type="entry name" value="LRR_8"/>
    <property type="match status" value="3"/>
</dbReference>
<keyword evidence="1" id="KW-0433">Leucine-rich repeat</keyword>
<feature type="compositionally biased region" description="Low complexity" evidence="3">
    <location>
        <begin position="10"/>
        <end position="19"/>
    </location>
</feature>
<sequence>MAAAYEDTDTSYSSSSSDSEYSREHLEDLSYGTLETIPECTLQRANVIHSLQLDNNEITSLPGNIGLFKKLIVLDISANKMSFISDEICQLTKLRTLTAKNNHLSTASFPKAISNLKSLEVLNVSGNQIEHFPPQFTELEKLQVLHMGGNALKRLPSAIKELSKLQVLYLGGNRLSEIPAEVGSLAELTSLVLCDNRLQSLPPTLIHLHRLRSLSLHNNQLSTLPTEIVALNLVELSLRNNPLVNRFVQDLVYNPPSLLEMAGRVVKIEKVPYTEEDLPRCLRSYLDSAQRCVNPKCKGVYFSSRVEQVKFVDFCGKYRLPLLQYLCSPTCSASSPTVCHTSSSDSDDEEGGALSRMRRVLLG</sequence>
<dbReference type="Gene3D" id="3.80.10.10">
    <property type="entry name" value="Ribonuclease Inhibitor"/>
    <property type="match status" value="1"/>
</dbReference>
<reference evidence="4 5" key="1">
    <citation type="journal article" date="2021" name="Elife">
        <title>Chloroplast acquisition without the gene transfer in kleptoplastic sea slugs, Plakobranchus ocellatus.</title>
        <authorList>
            <person name="Maeda T."/>
            <person name="Takahashi S."/>
            <person name="Yoshida T."/>
            <person name="Shimamura S."/>
            <person name="Takaki Y."/>
            <person name="Nagai Y."/>
            <person name="Toyoda A."/>
            <person name="Suzuki Y."/>
            <person name="Arimoto A."/>
            <person name="Ishii H."/>
            <person name="Satoh N."/>
            <person name="Nishiyama T."/>
            <person name="Hasebe M."/>
            <person name="Maruyama T."/>
            <person name="Minagawa J."/>
            <person name="Obokata J."/>
            <person name="Shigenobu S."/>
        </authorList>
    </citation>
    <scope>NUCLEOTIDE SEQUENCE [LARGE SCALE GENOMIC DNA]</scope>
</reference>
<evidence type="ECO:0000256" key="3">
    <source>
        <dbReference type="SAM" id="MobiDB-lite"/>
    </source>
</evidence>
<name>A0AAV4FKF8_9GAST</name>
<dbReference type="PANTHER" id="PTHR48051:SF1">
    <property type="entry name" value="RAS SUPPRESSOR PROTEIN 1"/>
    <property type="match status" value="1"/>
</dbReference>